<name>A0A0D2GAW2_9BACT</name>
<dbReference type="Proteomes" id="UP000032233">
    <property type="component" value="Unassembled WGS sequence"/>
</dbReference>
<dbReference type="AlphaFoldDB" id="A0A0D2GAW2"/>
<dbReference type="Gene3D" id="2.30.30.40">
    <property type="entry name" value="SH3 Domains"/>
    <property type="match status" value="1"/>
</dbReference>
<evidence type="ECO:0008006" key="3">
    <source>
        <dbReference type="Google" id="ProtNLM"/>
    </source>
</evidence>
<evidence type="ECO:0000313" key="1">
    <source>
        <dbReference type="EMBL" id="KIX11982.1"/>
    </source>
</evidence>
<dbReference type="EMBL" id="AZAC01000036">
    <property type="protein sequence ID" value="KIX11982.1"/>
    <property type="molecule type" value="Genomic_DNA"/>
</dbReference>
<reference evidence="1 2" key="1">
    <citation type="submission" date="2013-11" db="EMBL/GenBank/DDBJ databases">
        <title>Metagenomic analysis of a methanogenic consortium involved in long chain n-alkane degradation.</title>
        <authorList>
            <person name="Davidova I.A."/>
            <person name="Callaghan A.V."/>
            <person name="Wawrik B."/>
            <person name="Pruitt S."/>
            <person name="Marks C."/>
            <person name="Duncan K.E."/>
            <person name="Suflita J.M."/>
        </authorList>
    </citation>
    <scope>NUCLEOTIDE SEQUENCE [LARGE SCALE GENOMIC DNA]</scope>
    <source>
        <strain evidence="1 2">SPR</strain>
    </source>
</reference>
<keyword evidence="2" id="KW-1185">Reference proteome</keyword>
<evidence type="ECO:0000313" key="2">
    <source>
        <dbReference type="Proteomes" id="UP000032233"/>
    </source>
</evidence>
<comment type="caution">
    <text evidence="1">The sequence shown here is derived from an EMBL/GenBank/DDBJ whole genome shotgun (WGS) entry which is preliminary data.</text>
</comment>
<organism evidence="1 2">
    <name type="scientific">Dethiosulfatarculus sandiegensis</name>
    <dbReference type="NCBI Taxonomy" id="1429043"/>
    <lineage>
        <taxon>Bacteria</taxon>
        <taxon>Pseudomonadati</taxon>
        <taxon>Thermodesulfobacteriota</taxon>
        <taxon>Desulfarculia</taxon>
        <taxon>Desulfarculales</taxon>
        <taxon>Desulfarculaceae</taxon>
        <taxon>Dethiosulfatarculus</taxon>
    </lineage>
</organism>
<protein>
    <recommendedName>
        <fullName evidence="3">SH3b domain-containing protein</fullName>
    </recommendedName>
</protein>
<dbReference type="InParanoid" id="A0A0D2GAW2"/>
<dbReference type="STRING" id="1429043.X474_21425"/>
<accession>A0A0D2GAW2</accession>
<gene>
    <name evidence="1" type="ORF">X474_21425</name>
</gene>
<sequence>MFPDGIFKGKRIMKKFLHGLFLCLAVLCFTAPPVLALELCVQVKEGKLMEQPSFFARLLKKIPYGRKVESLEEENGWHRIETPPGWMHASALTAQTVSLNPGQADAKITPDKEELALAGKGFNKKVEAKYRAQGKGDYKKVDKMEARFNFKQKELAGFLAEGGLKPGEDK</sequence>
<proteinExistence type="predicted"/>